<feature type="transmembrane region" description="Helical" evidence="1">
    <location>
        <begin position="360"/>
        <end position="380"/>
    </location>
</feature>
<dbReference type="Pfam" id="PF14223">
    <property type="entry name" value="Retrotran_gag_2"/>
    <property type="match status" value="1"/>
</dbReference>
<dbReference type="SUPFAM" id="SSF57756">
    <property type="entry name" value="Retrovirus zinc finger-like domains"/>
    <property type="match status" value="1"/>
</dbReference>
<feature type="transmembrane region" description="Helical" evidence="1">
    <location>
        <begin position="318"/>
        <end position="340"/>
    </location>
</feature>
<keyword evidence="3" id="KW-1185">Reference proteome</keyword>
<feature type="transmembrane region" description="Helical" evidence="1">
    <location>
        <begin position="291"/>
        <end position="312"/>
    </location>
</feature>
<feature type="transmembrane region" description="Helical" evidence="1">
    <location>
        <begin position="258"/>
        <end position="279"/>
    </location>
</feature>
<dbReference type="GO" id="GO:0008270">
    <property type="term" value="F:zinc ion binding"/>
    <property type="evidence" value="ECO:0007669"/>
    <property type="project" value="InterPro"/>
</dbReference>
<accession>A0AA38KWZ3</accession>
<reference evidence="2 3" key="1">
    <citation type="journal article" date="2021" name="Nat. Plants">
        <title>The Taxus genome provides insights into paclitaxel biosynthesis.</title>
        <authorList>
            <person name="Xiong X."/>
            <person name="Gou J."/>
            <person name="Liao Q."/>
            <person name="Li Y."/>
            <person name="Zhou Q."/>
            <person name="Bi G."/>
            <person name="Li C."/>
            <person name="Du R."/>
            <person name="Wang X."/>
            <person name="Sun T."/>
            <person name="Guo L."/>
            <person name="Liang H."/>
            <person name="Lu P."/>
            <person name="Wu Y."/>
            <person name="Zhang Z."/>
            <person name="Ro D.K."/>
            <person name="Shang Y."/>
            <person name="Huang S."/>
            <person name="Yan J."/>
        </authorList>
    </citation>
    <scope>NUCLEOTIDE SEQUENCE [LARGE SCALE GENOMIC DNA]</scope>
    <source>
        <strain evidence="2">Ta-2019</strain>
    </source>
</reference>
<evidence type="ECO:0000313" key="2">
    <source>
        <dbReference type="EMBL" id="KAH9306605.1"/>
    </source>
</evidence>
<keyword evidence="1" id="KW-0812">Transmembrane</keyword>
<evidence type="ECO:0000313" key="3">
    <source>
        <dbReference type="Proteomes" id="UP000824469"/>
    </source>
</evidence>
<dbReference type="AlphaFoldDB" id="A0AA38KWZ3"/>
<gene>
    <name evidence="2" type="ORF">KI387_011009</name>
</gene>
<proteinExistence type="predicted"/>
<sequence>MDEVFMSSHINNLRSLIRQLAEVKAAIEDEDAKAILLNNLSSKYNNVVFTLSQIQSQSLDDMIATLLVEEKRTTVEDAEGDPQQESAFYSKTKNFRRRSDKDKREIECHYCKKRGHTTWDCCVRANDVLKGKGISNAANIAMVEDPPDAEALLSTVYLGCLYGLYVPDWKFEIPTINLYGNSSNVSVVHTVKCGVRGSLEPACNVVRMIDYSILGVKHLYQNPMYKRTKECSVNSPDYGPLPKNAPLWCQAAFDPEGLLSSVMASLTCFIGLHFGHILVNFKGHRDRIHHWIISSFVLILFGIFLEILGMPLNKPLYTFSYLCVTSGTAGSLFAAIYLFVDVYGYKRPTILLEWMGLNSLIIYALAACDVFAAAIQGFYWRLPKNNI</sequence>
<dbReference type="EMBL" id="JAHRHJ020000008">
    <property type="protein sequence ID" value="KAH9306605.1"/>
    <property type="molecule type" value="Genomic_DNA"/>
</dbReference>
<dbReference type="Proteomes" id="UP000824469">
    <property type="component" value="Unassembled WGS sequence"/>
</dbReference>
<organism evidence="2 3">
    <name type="scientific">Taxus chinensis</name>
    <name type="common">Chinese yew</name>
    <name type="synonym">Taxus wallichiana var. chinensis</name>
    <dbReference type="NCBI Taxonomy" id="29808"/>
    <lineage>
        <taxon>Eukaryota</taxon>
        <taxon>Viridiplantae</taxon>
        <taxon>Streptophyta</taxon>
        <taxon>Embryophyta</taxon>
        <taxon>Tracheophyta</taxon>
        <taxon>Spermatophyta</taxon>
        <taxon>Pinopsida</taxon>
        <taxon>Pinidae</taxon>
        <taxon>Conifers II</taxon>
        <taxon>Cupressales</taxon>
        <taxon>Taxaceae</taxon>
        <taxon>Taxus</taxon>
    </lineage>
</organism>
<evidence type="ECO:0000256" key="1">
    <source>
        <dbReference type="SAM" id="Phobius"/>
    </source>
</evidence>
<protein>
    <submittedName>
        <fullName evidence="2">Uncharacterized protein</fullName>
    </submittedName>
</protein>
<name>A0AA38KWZ3_TAXCH</name>
<dbReference type="InterPro" id="IPR036875">
    <property type="entry name" value="Znf_CCHC_sf"/>
</dbReference>
<dbReference type="PANTHER" id="PTHR31061:SF24">
    <property type="entry name" value="LD22376P"/>
    <property type="match status" value="1"/>
</dbReference>
<keyword evidence="1" id="KW-1133">Transmembrane helix</keyword>
<keyword evidence="1" id="KW-0472">Membrane</keyword>
<feature type="non-terminal residue" evidence="2">
    <location>
        <position position="1"/>
    </location>
</feature>
<comment type="caution">
    <text evidence="2">The sequence shown here is derived from an EMBL/GenBank/DDBJ whole genome shotgun (WGS) entry which is preliminary data.</text>
</comment>
<dbReference type="PANTHER" id="PTHR31061">
    <property type="entry name" value="LD22376P"/>
    <property type="match status" value="1"/>
</dbReference>
<dbReference type="GO" id="GO:0003676">
    <property type="term" value="F:nucleic acid binding"/>
    <property type="evidence" value="ECO:0007669"/>
    <property type="project" value="InterPro"/>
</dbReference>